<feature type="domain" description="Cas6b C-terminal" evidence="1">
    <location>
        <begin position="112"/>
        <end position="221"/>
    </location>
</feature>
<reference evidence="3" key="1">
    <citation type="submission" date="2019-08" db="EMBL/GenBank/DDBJ databases">
        <authorList>
            <person name="Kucharzyk K."/>
            <person name="Murdoch R.W."/>
            <person name="Higgins S."/>
            <person name="Loffler F."/>
        </authorList>
    </citation>
    <scope>NUCLEOTIDE SEQUENCE</scope>
</reference>
<proteinExistence type="predicted"/>
<evidence type="ECO:0008006" key="4">
    <source>
        <dbReference type="Google" id="ProtNLM"/>
    </source>
</evidence>
<sequence length="230" mass="26305">MQNFSKLRYLTLRFNNKISHHELPLLRGAINETLKDKSNILFHNHEGDGYRYAYPLIQYKRINQQAALVCINEGTEAVGLLLMQGNFACRLGKQEMQMEISGVKAGQVLIQTWDSSFSYYMRKWLPLNQDNYEEFQKLEGVAEKCSFLERILIGNILSMGKGLGVHFEKEITCKITHLSEPRLMKLKGIKMMAFDVEFKSNVSLPDYFGLGKGASLGFGMVAGKKHRNQE</sequence>
<dbReference type="InterPro" id="IPR041528">
    <property type="entry name" value="Cas6b_N"/>
</dbReference>
<name>A0A644VR52_9ZZZZ</name>
<dbReference type="AlphaFoldDB" id="A0A644VR52"/>
<dbReference type="Pfam" id="PF17955">
    <property type="entry name" value="Cas6b_N"/>
    <property type="match status" value="1"/>
</dbReference>
<feature type="domain" description="Cas6b N-terminal" evidence="2">
    <location>
        <begin position="6"/>
        <end position="105"/>
    </location>
</feature>
<evidence type="ECO:0000313" key="3">
    <source>
        <dbReference type="EMBL" id="MPL93865.1"/>
    </source>
</evidence>
<dbReference type="EMBL" id="VSSQ01000406">
    <property type="protein sequence ID" value="MPL93865.1"/>
    <property type="molecule type" value="Genomic_DNA"/>
</dbReference>
<evidence type="ECO:0000259" key="2">
    <source>
        <dbReference type="Pfam" id="PF17955"/>
    </source>
</evidence>
<accession>A0A644VR52</accession>
<gene>
    <name evidence="3" type="ORF">SDC9_40013</name>
</gene>
<protein>
    <recommendedName>
        <fullName evidence="4">Cas6b C-terminal domain-containing protein</fullName>
    </recommendedName>
</protein>
<dbReference type="InterPro" id="IPR020209">
    <property type="entry name" value="Cas6b_C"/>
</dbReference>
<organism evidence="3">
    <name type="scientific">bioreactor metagenome</name>
    <dbReference type="NCBI Taxonomy" id="1076179"/>
    <lineage>
        <taxon>unclassified sequences</taxon>
        <taxon>metagenomes</taxon>
        <taxon>ecological metagenomes</taxon>
    </lineage>
</organism>
<comment type="caution">
    <text evidence="3">The sequence shown here is derived from an EMBL/GenBank/DDBJ whole genome shotgun (WGS) entry which is preliminary data.</text>
</comment>
<evidence type="ECO:0000259" key="1">
    <source>
        <dbReference type="Pfam" id="PF17262"/>
    </source>
</evidence>
<dbReference type="Pfam" id="PF17262">
    <property type="entry name" value="Cas6b_C"/>
    <property type="match status" value="1"/>
</dbReference>